<comment type="subcellular location">
    <subcellularLocation>
        <location evidence="1">Cell membrane</location>
        <topology evidence="1">Multi-pass membrane protein</topology>
    </subcellularLocation>
</comment>
<proteinExistence type="inferred from homology"/>
<evidence type="ECO:0000313" key="9">
    <source>
        <dbReference type="EMBL" id="CUX50988.1"/>
    </source>
</evidence>
<feature type="transmembrane region" description="Helical" evidence="8">
    <location>
        <begin position="566"/>
        <end position="590"/>
    </location>
</feature>
<dbReference type="Gene3D" id="1.10.3470.10">
    <property type="entry name" value="ABC transporter involved in vitamin B12 uptake, BtuC"/>
    <property type="match status" value="2"/>
</dbReference>
<sequence length="664" mass="67620">MKMPLPSIGSNRLTPTPLLPLGLLLLFVLAALDMRLGSKLIGWHDIFAFPTRPTTLAQAILETSRAPRVVAAILTGAALAVAGSVLQSVLRNPLAAPDILSVTSGAQLVLVISTLLLPIAMPPIMATTLGGLAGAAACIALAGGFRAPPGRLALAGVAISLCFAAVSSAIVLLADDRASGLVLWSSGILDQTGWSKVMVAGPAILLSFLALMLIARPLDLLGLGDQASASLGLTRSVTLSGIFAGILLSGAAVTLAGPIGFIGLAIPNILRALGIIRHRFHLPLSLIWGANTLLLADVIAQLFGTNGTIVPTGVVVACLGAPVMLLLLRTSRLGAERRIGSPSALRLPSIPLLVTILTVISLAGIGAALAIGDGVSLSMTDIAANLDIRAPRLLVALGCGALLAAAGTVLQAVTRNPLCSPETLGLTQGAALFSLVGLLSGLIPGTLIFQAVTFIGALAAVLLLRFFGPKNAPERLILAGVAIAASFGAAGTIVVVEARLQTAQALSWLTGSTHGRGYADVLILFPWVIILMAIGILCSRHLDTLSLGDEKSRSLGMVTGRARTLAILYSACVVAIAVSSIGAVSFVGLLSPHAARLLVGSRHARSLPAAMALGALLMIFADLAGRSIIAPLELPAGIVTAVIGAPVFLLLLRPKTLRTRAQGA</sequence>
<dbReference type="Proteomes" id="UP000191812">
    <property type="component" value="Unassembled WGS sequence"/>
</dbReference>
<dbReference type="Pfam" id="PF01032">
    <property type="entry name" value="FecCD"/>
    <property type="match status" value="2"/>
</dbReference>
<feature type="transmembrane region" description="Helical" evidence="8">
    <location>
        <begin position="391"/>
        <end position="410"/>
    </location>
</feature>
<feature type="transmembrane region" description="Helical" evidence="8">
    <location>
        <begin position="431"/>
        <end position="464"/>
    </location>
</feature>
<comment type="similarity">
    <text evidence="2">Belongs to the binding-protein-dependent transport system permease family. FecCD subfamily.</text>
</comment>
<dbReference type="SUPFAM" id="SSF81345">
    <property type="entry name" value="ABC transporter involved in vitamin B12 uptake, BtuC"/>
    <property type="match status" value="2"/>
</dbReference>
<dbReference type="RefSeq" id="WP_080839533.1">
    <property type="nucleotide sequence ID" value="NZ_LT009757.1"/>
</dbReference>
<dbReference type="EMBL" id="FBWH01000037">
    <property type="protein sequence ID" value="CUX50988.1"/>
    <property type="molecule type" value="Genomic_DNA"/>
</dbReference>
<feature type="transmembrane region" description="Helical" evidence="8">
    <location>
        <begin position="152"/>
        <end position="174"/>
    </location>
</feature>
<dbReference type="InterPro" id="IPR037294">
    <property type="entry name" value="ABC_BtuC-like"/>
</dbReference>
<dbReference type="PANTHER" id="PTHR30472:SF37">
    <property type="entry name" value="FE(3+) DICITRATE TRANSPORT SYSTEM PERMEASE PROTEIN FECD-RELATED"/>
    <property type="match status" value="1"/>
</dbReference>
<feature type="transmembrane region" description="Helical" evidence="8">
    <location>
        <begin position="282"/>
        <end position="303"/>
    </location>
</feature>
<feature type="transmembrane region" description="Helical" evidence="8">
    <location>
        <begin position="517"/>
        <end position="537"/>
    </location>
</feature>
<evidence type="ECO:0000256" key="1">
    <source>
        <dbReference type="ARBA" id="ARBA00004651"/>
    </source>
</evidence>
<feature type="transmembrane region" description="Helical" evidence="8">
    <location>
        <begin position="69"/>
        <end position="87"/>
    </location>
</feature>
<evidence type="ECO:0000256" key="4">
    <source>
        <dbReference type="ARBA" id="ARBA00022475"/>
    </source>
</evidence>
<evidence type="ECO:0000256" key="7">
    <source>
        <dbReference type="ARBA" id="ARBA00023136"/>
    </source>
</evidence>
<feature type="transmembrane region" description="Helical" evidence="8">
    <location>
        <begin position="126"/>
        <end position="145"/>
    </location>
</feature>
<evidence type="ECO:0000256" key="3">
    <source>
        <dbReference type="ARBA" id="ARBA00022448"/>
    </source>
</evidence>
<reference evidence="9 10" key="1">
    <citation type="submission" date="2016-01" db="EMBL/GenBank/DDBJ databases">
        <authorList>
            <person name="Regsiter A."/>
            <person name="william w."/>
        </authorList>
    </citation>
    <scope>NUCLEOTIDE SEQUENCE [LARGE SCALE GENOMIC DNA]</scope>
    <source>
        <strain evidence="9 10">CFBP 6927</strain>
    </source>
</reference>
<accession>A0ABM9VK10</accession>
<dbReference type="InterPro" id="IPR000522">
    <property type="entry name" value="ABC_transptr_permease_BtuC"/>
</dbReference>
<protein>
    <submittedName>
        <fullName evidence="9">Iron-hydroxamate transporter permease subunit</fullName>
    </submittedName>
</protein>
<keyword evidence="7 8" id="KW-0472">Membrane</keyword>
<comment type="caution">
    <text evidence="9">The sequence shown here is derived from an EMBL/GenBank/DDBJ whole genome shotgun (WGS) entry which is preliminary data.</text>
</comment>
<name>A0ABM9VK10_9HYPH</name>
<dbReference type="CDD" id="cd06550">
    <property type="entry name" value="TM_ABC_iron-siderophores_like"/>
    <property type="match status" value="2"/>
</dbReference>
<keyword evidence="3" id="KW-0813">Transport</keyword>
<feature type="transmembrane region" description="Helical" evidence="8">
    <location>
        <begin position="194"/>
        <end position="215"/>
    </location>
</feature>
<keyword evidence="5 8" id="KW-0812">Transmembrane</keyword>
<gene>
    <name evidence="9" type="ORF">AGR13a_Lc110244</name>
</gene>
<keyword evidence="4" id="KW-1003">Cell membrane</keyword>
<evidence type="ECO:0000256" key="8">
    <source>
        <dbReference type="SAM" id="Phobius"/>
    </source>
</evidence>
<evidence type="ECO:0000256" key="5">
    <source>
        <dbReference type="ARBA" id="ARBA00022692"/>
    </source>
</evidence>
<feature type="transmembrane region" description="Helical" evidence="8">
    <location>
        <begin position="635"/>
        <end position="652"/>
    </location>
</feature>
<evidence type="ECO:0000256" key="6">
    <source>
        <dbReference type="ARBA" id="ARBA00022989"/>
    </source>
</evidence>
<evidence type="ECO:0000256" key="2">
    <source>
        <dbReference type="ARBA" id="ARBA00007935"/>
    </source>
</evidence>
<feature type="transmembrane region" description="Helical" evidence="8">
    <location>
        <begin position="99"/>
        <end position="120"/>
    </location>
</feature>
<organism evidence="9 10">
    <name type="scientific">Agrobacterium genomosp. 13 str. CFBP 6927</name>
    <dbReference type="NCBI Taxonomy" id="1183428"/>
    <lineage>
        <taxon>Bacteria</taxon>
        <taxon>Pseudomonadati</taxon>
        <taxon>Pseudomonadota</taxon>
        <taxon>Alphaproteobacteria</taxon>
        <taxon>Hyphomicrobiales</taxon>
        <taxon>Rhizobiaceae</taxon>
        <taxon>Rhizobium/Agrobacterium group</taxon>
        <taxon>Agrobacterium</taxon>
        <taxon>Agrobacterium tumefaciens complex</taxon>
    </lineage>
</organism>
<keyword evidence="10" id="KW-1185">Reference proteome</keyword>
<dbReference type="PANTHER" id="PTHR30472">
    <property type="entry name" value="FERRIC ENTEROBACTIN TRANSPORT SYSTEM PERMEASE PROTEIN"/>
    <property type="match status" value="1"/>
</dbReference>
<feature type="transmembrane region" description="Helical" evidence="8">
    <location>
        <begin position="252"/>
        <end position="270"/>
    </location>
</feature>
<evidence type="ECO:0000313" key="10">
    <source>
        <dbReference type="Proteomes" id="UP000191812"/>
    </source>
</evidence>
<feature type="transmembrane region" description="Helical" evidence="8">
    <location>
        <begin position="476"/>
        <end position="496"/>
    </location>
</feature>
<keyword evidence="6 8" id="KW-1133">Transmembrane helix</keyword>
<feature type="transmembrane region" description="Helical" evidence="8">
    <location>
        <begin position="349"/>
        <end position="371"/>
    </location>
</feature>
<feature type="transmembrane region" description="Helical" evidence="8">
    <location>
        <begin position="309"/>
        <end position="328"/>
    </location>
</feature>